<dbReference type="AlphaFoldDB" id="A0A1Y3AVF0"/>
<sequence length="315" mass="36599">MLIVNLDFVGNLNEFKTTDKFYERYPSVSVSKSSTNHLIFNFIVFFQQILPSSYVSSFQNVELYDVRKGRVLYVMQHEYAIVNAKSAKIDTILTDDMTTCVAVILRSHQTSAICLCHFDQINHDVDTQKFKKICEQMCGRKQHSTYQPTSTVDYRNQEIAFDIFIIGGYKDERNISDRLVMDILTMFNQIRPYLFHIRLIHVGSQNTLWRQKYAEPKLTGVAVTVSNCLIRNALLVRPLPVDASMDKLTIPLYSIRRMSISFNSSSEYMSIYSSQEEILKIPVLHIKRCYFSPSAKHYFEETLKFSDQEILNVNI</sequence>
<dbReference type="PANTHER" id="PTHR12498">
    <property type="entry name" value="N-TERMINAL ASPARAGINE AMIDOHYDROLASE"/>
    <property type="match status" value="1"/>
</dbReference>
<dbReference type="InterPro" id="IPR026750">
    <property type="entry name" value="NTAN1"/>
</dbReference>
<comment type="caution">
    <text evidence="1">The sequence shown here is derived from an EMBL/GenBank/DDBJ whole genome shotgun (WGS) entry which is preliminary data.</text>
</comment>
<dbReference type="PANTHER" id="PTHR12498:SF0">
    <property type="entry name" value="PROTEIN N-TERMINAL ASPARAGINE AMIDOHYDROLASE"/>
    <property type="match status" value="1"/>
</dbReference>
<accession>A0A1Y3AVF0</accession>
<proteinExistence type="predicted"/>
<protein>
    <recommendedName>
        <fullName evidence="3">Protein N-terminal asparagine amidohydrolase</fullName>
    </recommendedName>
</protein>
<dbReference type="GO" id="GO:0006511">
    <property type="term" value="P:ubiquitin-dependent protein catabolic process"/>
    <property type="evidence" value="ECO:0007669"/>
    <property type="project" value="TreeGrafter"/>
</dbReference>
<dbReference type="Proteomes" id="UP000194236">
    <property type="component" value="Unassembled WGS sequence"/>
</dbReference>
<evidence type="ECO:0008006" key="3">
    <source>
        <dbReference type="Google" id="ProtNLM"/>
    </source>
</evidence>
<name>A0A1Y3AVF0_EURMA</name>
<dbReference type="EMBL" id="MUJZ01056078">
    <property type="protein sequence ID" value="OTF72451.1"/>
    <property type="molecule type" value="Genomic_DNA"/>
</dbReference>
<dbReference type="GO" id="GO:0005634">
    <property type="term" value="C:nucleus"/>
    <property type="evidence" value="ECO:0007669"/>
    <property type="project" value="TreeGrafter"/>
</dbReference>
<organism evidence="1 2">
    <name type="scientific">Euroglyphus maynei</name>
    <name type="common">Mayne's house dust mite</name>
    <dbReference type="NCBI Taxonomy" id="6958"/>
    <lineage>
        <taxon>Eukaryota</taxon>
        <taxon>Metazoa</taxon>
        <taxon>Ecdysozoa</taxon>
        <taxon>Arthropoda</taxon>
        <taxon>Chelicerata</taxon>
        <taxon>Arachnida</taxon>
        <taxon>Acari</taxon>
        <taxon>Acariformes</taxon>
        <taxon>Sarcoptiformes</taxon>
        <taxon>Astigmata</taxon>
        <taxon>Psoroptidia</taxon>
        <taxon>Analgoidea</taxon>
        <taxon>Pyroglyphidae</taxon>
        <taxon>Pyroglyphinae</taxon>
        <taxon>Euroglyphus</taxon>
    </lineage>
</organism>
<gene>
    <name evidence="1" type="ORF">BLA29_005191</name>
</gene>
<keyword evidence="2" id="KW-1185">Reference proteome</keyword>
<dbReference type="GO" id="GO:0008418">
    <property type="term" value="F:protein-N-terminal asparagine amidohydrolase activity"/>
    <property type="evidence" value="ECO:0007669"/>
    <property type="project" value="InterPro"/>
</dbReference>
<dbReference type="Pfam" id="PF14736">
    <property type="entry name" value="N_Asn_amidohyd"/>
    <property type="match status" value="1"/>
</dbReference>
<dbReference type="OrthoDB" id="539995at2759"/>
<reference evidence="1 2" key="1">
    <citation type="submission" date="2017-03" db="EMBL/GenBank/DDBJ databases">
        <title>Genome Survey of Euroglyphus maynei.</title>
        <authorList>
            <person name="Arlian L.G."/>
            <person name="Morgan M.S."/>
            <person name="Rider S.D."/>
        </authorList>
    </citation>
    <scope>NUCLEOTIDE SEQUENCE [LARGE SCALE GENOMIC DNA]</scope>
    <source>
        <strain evidence="1">Arlian Lab</strain>
        <tissue evidence="1">Whole body</tissue>
    </source>
</reference>
<evidence type="ECO:0000313" key="1">
    <source>
        <dbReference type="EMBL" id="OTF72451.1"/>
    </source>
</evidence>
<evidence type="ECO:0000313" key="2">
    <source>
        <dbReference type="Proteomes" id="UP000194236"/>
    </source>
</evidence>